<dbReference type="PROSITE" id="PS51257">
    <property type="entry name" value="PROKAR_LIPOPROTEIN"/>
    <property type="match status" value="1"/>
</dbReference>
<organism evidence="2 3">
    <name type="scientific">Croceimicrobium hydrocarbonivorans</name>
    <dbReference type="NCBI Taxonomy" id="2761580"/>
    <lineage>
        <taxon>Bacteria</taxon>
        <taxon>Pseudomonadati</taxon>
        <taxon>Bacteroidota</taxon>
        <taxon>Flavobacteriia</taxon>
        <taxon>Flavobacteriales</taxon>
        <taxon>Owenweeksiaceae</taxon>
        <taxon>Croceimicrobium</taxon>
    </lineage>
</organism>
<keyword evidence="3" id="KW-1185">Reference proteome</keyword>
<sequence>MSLKKIYIYSMLFLTSISFIACEKGEADNGSTVLYEEFSAFINDEYWSKNPGVGCFSLIKVYTKEANSYGNNPRGYLAIVATDCPTDNVMSLVIDSVDQEGKYIFNSSDTLSAYMDWKSRELDTLEVYPIEYYRYRAVSGWLRIEQLRPAYYDTISPPEKAQNRPGWIEGSFEMVLVNNISKTPPGTIQDTLHIRDGKFAAIL</sequence>
<protein>
    <submittedName>
        <fullName evidence="2">Uncharacterized protein</fullName>
    </submittedName>
</protein>
<evidence type="ECO:0000256" key="1">
    <source>
        <dbReference type="SAM" id="SignalP"/>
    </source>
</evidence>
<dbReference type="Proteomes" id="UP000516305">
    <property type="component" value="Chromosome"/>
</dbReference>
<proteinExistence type="predicted"/>
<dbReference type="KEGG" id="chyd:H4K34_07965"/>
<dbReference type="RefSeq" id="WP_210760291.1">
    <property type="nucleotide sequence ID" value="NZ_CP060139.1"/>
</dbReference>
<evidence type="ECO:0000313" key="3">
    <source>
        <dbReference type="Proteomes" id="UP000516305"/>
    </source>
</evidence>
<feature type="chain" id="PRO_5029018076" evidence="1">
    <location>
        <begin position="22"/>
        <end position="203"/>
    </location>
</feature>
<accession>A0A7H0VJ69</accession>
<reference evidence="2 3" key="1">
    <citation type="submission" date="2020-08" db="EMBL/GenBank/DDBJ databases">
        <title>Croceimicrobium hydrocarbonivorans gen. nov., sp. nov., a novel marine bacterium isolated from a bacterial consortium that degrades polyethylene terephthalate.</title>
        <authorList>
            <person name="Liu R."/>
        </authorList>
    </citation>
    <scope>NUCLEOTIDE SEQUENCE [LARGE SCALE GENOMIC DNA]</scope>
    <source>
        <strain evidence="2 3">A20-9</strain>
    </source>
</reference>
<gene>
    <name evidence="2" type="ORF">H4K34_07965</name>
</gene>
<feature type="signal peptide" evidence="1">
    <location>
        <begin position="1"/>
        <end position="21"/>
    </location>
</feature>
<evidence type="ECO:0000313" key="2">
    <source>
        <dbReference type="EMBL" id="QNR25767.1"/>
    </source>
</evidence>
<keyword evidence="1" id="KW-0732">Signal</keyword>
<dbReference type="EMBL" id="CP060139">
    <property type="protein sequence ID" value="QNR25767.1"/>
    <property type="molecule type" value="Genomic_DNA"/>
</dbReference>
<name>A0A7H0VJ69_9FLAO</name>
<dbReference type="AlphaFoldDB" id="A0A7H0VJ69"/>